<reference evidence="1" key="1">
    <citation type="submission" date="2021-09" db="EMBL/GenBank/DDBJ databases">
        <title>The genome of Mauremys mutica provides insights into the evolution of semi-aquatic lifestyle.</title>
        <authorList>
            <person name="Gong S."/>
            <person name="Gao Y."/>
        </authorList>
    </citation>
    <scope>NUCLEOTIDE SEQUENCE</scope>
    <source>
        <strain evidence="1">MM-2020</strain>
        <tissue evidence="1">Muscle</tissue>
    </source>
</reference>
<sequence length="86" mass="9393">MASFWTHTLSEQASLGQRSECRWPDDRNAPIASIGGAAAMGFLAVVLTKPRDSSTAEHEMVVTLEETRHGNKSTCFSLGNRLLSEQ</sequence>
<proteinExistence type="predicted"/>
<organism evidence="1 2">
    <name type="scientific">Mauremys mutica</name>
    <name type="common">yellowpond turtle</name>
    <dbReference type="NCBI Taxonomy" id="74926"/>
    <lineage>
        <taxon>Eukaryota</taxon>
        <taxon>Metazoa</taxon>
        <taxon>Chordata</taxon>
        <taxon>Craniata</taxon>
        <taxon>Vertebrata</taxon>
        <taxon>Euteleostomi</taxon>
        <taxon>Archelosauria</taxon>
        <taxon>Testudinata</taxon>
        <taxon>Testudines</taxon>
        <taxon>Cryptodira</taxon>
        <taxon>Durocryptodira</taxon>
        <taxon>Testudinoidea</taxon>
        <taxon>Geoemydidae</taxon>
        <taxon>Geoemydinae</taxon>
        <taxon>Mauremys</taxon>
    </lineage>
</organism>
<comment type="caution">
    <text evidence="1">The sequence shown here is derived from an EMBL/GenBank/DDBJ whole genome shotgun (WGS) entry which is preliminary data.</text>
</comment>
<gene>
    <name evidence="1" type="ORF">KIL84_000820</name>
</gene>
<protein>
    <submittedName>
        <fullName evidence="1">Uncharacterized protein</fullName>
    </submittedName>
</protein>
<dbReference type="AlphaFoldDB" id="A0A9D3WZK0"/>
<evidence type="ECO:0000313" key="1">
    <source>
        <dbReference type="EMBL" id="KAH1169835.1"/>
    </source>
</evidence>
<dbReference type="Proteomes" id="UP000827986">
    <property type="component" value="Unassembled WGS sequence"/>
</dbReference>
<name>A0A9D3WZK0_9SAUR</name>
<evidence type="ECO:0000313" key="2">
    <source>
        <dbReference type="Proteomes" id="UP000827986"/>
    </source>
</evidence>
<accession>A0A9D3WZK0</accession>
<dbReference type="EMBL" id="JAHDVG010000484">
    <property type="protein sequence ID" value="KAH1169835.1"/>
    <property type="molecule type" value="Genomic_DNA"/>
</dbReference>
<keyword evidence="2" id="KW-1185">Reference proteome</keyword>